<comment type="catalytic activity">
    <reaction evidence="21">
        <text>7,8-dihydropteroate + L-glutamate + ATP = 7,8-dihydrofolate + ADP + phosphate + H(+)</text>
        <dbReference type="Rhea" id="RHEA:23584"/>
        <dbReference type="ChEBI" id="CHEBI:15378"/>
        <dbReference type="ChEBI" id="CHEBI:17839"/>
        <dbReference type="ChEBI" id="CHEBI:29985"/>
        <dbReference type="ChEBI" id="CHEBI:30616"/>
        <dbReference type="ChEBI" id="CHEBI:43474"/>
        <dbReference type="ChEBI" id="CHEBI:57451"/>
        <dbReference type="ChEBI" id="CHEBI:456216"/>
        <dbReference type="EC" id="6.3.2.12"/>
    </reaction>
</comment>
<comment type="catalytic activity">
    <reaction evidence="19">
        <text>10-formyltetrahydrofolyl-(gamma-L-Glu)(n) + L-glutamate + ATP = 10-formyltetrahydrofolyl-(gamma-L-Glu)(n+1) + ADP + phosphate + H(+)</text>
        <dbReference type="Rhea" id="RHEA:51904"/>
        <dbReference type="Rhea" id="RHEA-COMP:13088"/>
        <dbReference type="Rhea" id="RHEA-COMP:14300"/>
        <dbReference type="ChEBI" id="CHEBI:15378"/>
        <dbReference type="ChEBI" id="CHEBI:29985"/>
        <dbReference type="ChEBI" id="CHEBI:30616"/>
        <dbReference type="ChEBI" id="CHEBI:43474"/>
        <dbReference type="ChEBI" id="CHEBI:134413"/>
        <dbReference type="ChEBI" id="CHEBI:456216"/>
        <dbReference type="EC" id="6.3.2.17"/>
    </reaction>
</comment>
<dbReference type="EC" id="6.3.2.17" evidence="7"/>
<dbReference type="FunFam" id="3.40.1190.10:FF:000011">
    <property type="entry name" value="Folylpolyglutamate synthase/dihydrofolate synthase"/>
    <property type="match status" value="1"/>
</dbReference>
<evidence type="ECO:0000256" key="6">
    <source>
        <dbReference type="ARBA" id="ARBA00013023"/>
    </source>
</evidence>
<dbReference type="Pfam" id="PF02875">
    <property type="entry name" value="Mur_ligase_C"/>
    <property type="match status" value="1"/>
</dbReference>
<evidence type="ECO:0000256" key="19">
    <source>
        <dbReference type="ARBA" id="ARBA00047808"/>
    </source>
</evidence>
<evidence type="ECO:0000256" key="11">
    <source>
        <dbReference type="ARBA" id="ARBA00022741"/>
    </source>
</evidence>
<gene>
    <name evidence="24" type="ORF">G4223_12150</name>
</gene>
<dbReference type="PANTHER" id="PTHR11136:SF0">
    <property type="entry name" value="DIHYDROFOLATE SYNTHETASE-RELATED"/>
    <property type="match status" value="1"/>
</dbReference>
<dbReference type="Gene3D" id="3.40.1190.10">
    <property type="entry name" value="Mur-like, catalytic domain"/>
    <property type="match status" value="1"/>
</dbReference>
<dbReference type="GO" id="GO:0005737">
    <property type="term" value="C:cytoplasm"/>
    <property type="evidence" value="ECO:0007669"/>
    <property type="project" value="TreeGrafter"/>
</dbReference>
<dbReference type="InterPro" id="IPR018109">
    <property type="entry name" value="Folylpolyglutamate_synth_CS"/>
</dbReference>
<dbReference type="GO" id="GO:0046872">
    <property type="term" value="F:metal ion binding"/>
    <property type="evidence" value="ECO:0007669"/>
    <property type="project" value="UniProtKB-KW"/>
</dbReference>
<keyword evidence="11 22" id="KW-0547">Nucleotide-binding</keyword>
<dbReference type="SUPFAM" id="SSF53244">
    <property type="entry name" value="MurD-like peptide ligases, peptide-binding domain"/>
    <property type="match status" value="1"/>
</dbReference>
<keyword evidence="25" id="KW-1185">Reference proteome</keyword>
<dbReference type="InterPro" id="IPR004101">
    <property type="entry name" value="Mur_ligase_C"/>
</dbReference>
<evidence type="ECO:0000256" key="21">
    <source>
        <dbReference type="ARBA" id="ARBA00049161"/>
    </source>
</evidence>
<accession>A0A7C9QUA9</accession>
<evidence type="ECO:0000256" key="18">
    <source>
        <dbReference type="ARBA" id="ARBA00047493"/>
    </source>
</evidence>
<keyword evidence="13" id="KW-0460">Magnesium</keyword>
<evidence type="ECO:0000256" key="5">
    <source>
        <dbReference type="ARBA" id="ARBA00008276"/>
    </source>
</evidence>
<evidence type="ECO:0000256" key="2">
    <source>
        <dbReference type="ARBA" id="ARBA00002714"/>
    </source>
</evidence>
<evidence type="ECO:0000256" key="13">
    <source>
        <dbReference type="ARBA" id="ARBA00022842"/>
    </source>
</evidence>
<evidence type="ECO:0000256" key="9">
    <source>
        <dbReference type="ARBA" id="ARBA00022598"/>
    </source>
</evidence>
<dbReference type="GO" id="GO:0004326">
    <property type="term" value="F:tetrahydrofolylpolyglutamate synthase activity"/>
    <property type="evidence" value="ECO:0007669"/>
    <property type="project" value="UniProtKB-EC"/>
</dbReference>
<evidence type="ECO:0000256" key="8">
    <source>
        <dbReference type="ARBA" id="ARBA00019357"/>
    </source>
</evidence>
<dbReference type="InterPro" id="IPR036565">
    <property type="entry name" value="Mur-like_cat_sf"/>
</dbReference>
<dbReference type="AlphaFoldDB" id="A0A7C9QUA9"/>
<reference evidence="24 25" key="1">
    <citation type="submission" date="2020-02" db="EMBL/GenBank/DDBJ databases">
        <authorList>
            <person name="Dziuba M."/>
            <person name="Kuznetsov B."/>
            <person name="Mardanov A."/>
            <person name="Ravin N."/>
            <person name="Grouzdev D."/>
        </authorList>
    </citation>
    <scope>NUCLEOTIDE SEQUENCE [LARGE SCALE GENOMIC DNA]</scope>
    <source>
        <strain evidence="24 25">SpK</strain>
    </source>
</reference>
<name>A0A7C9QUA9_9PROT</name>
<dbReference type="EC" id="6.3.2.12" evidence="6"/>
<evidence type="ECO:0000256" key="15">
    <source>
        <dbReference type="ARBA" id="ARBA00030048"/>
    </source>
</evidence>
<comment type="caution">
    <text evidence="24">The sequence shown here is derived from an EMBL/GenBank/DDBJ whole genome shotgun (WGS) entry which is preliminary data.</text>
</comment>
<comment type="cofactor">
    <cofactor evidence="1">
        <name>Mg(2+)</name>
        <dbReference type="ChEBI" id="CHEBI:18420"/>
    </cofactor>
</comment>
<keyword evidence="9 22" id="KW-0436">Ligase</keyword>
<evidence type="ECO:0000256" key="4">
    <source>
        <dbReference type="ARBA" id="ARBA00005150"/>
    </source>
</evidence>
<dbReference type="GO" id="GO:0005524">
    <property type="term" value="F:ATP binding"/>
    <property type="evidence" value="ECO:0007669"/>
    <property type="project" value="UniProtKB-KW"/>
</dbReference>
<evidence type="ECO:0000256" key="7">
    <source>
        <dbReference type="ARBA" id="ARBA00013025"/>
    </source>
</evidence>
<dbReference type="PIRSF" id="PIRSF001563">
    <property type="entry name" value="Folylpolyglu_synth"/>
    <property type="match status" value="1"/>
</dbReference>
<comment type="pathway">
    <text evidence="3">Cofactor biosynthesis; tetrahydrofolate biosynthesis; 7,8-dihydrofolate from 2-amino-4-hydroxy-6-hydroxymethyl-7,8-dihydropteridine diphosphate and 4-aminobenzoate: step 2/2.</text>
</comment>
<evidence type="ECO:0000259" key="23">
    <source>
        <dbReference type="Pfam" id="PF02875"/>
    </source>
</evidence>
<dbReference type="GO" id="GO:0046656">
    <property type="term" value="P:folic acid biosynthetic process"/>
    <property type="evidence" value="ECO:0007669"/>
    <property type="project" value="UniProtKB-KW"/>
</dbReference>
<dbReference type="GO" id="GO:0046654">
    <property type="term" value="P:tetrahydrofolate biosynthetic process"/>
    <property type="evidence" value="ECO:0007669"/>
    <property type="project" value="UniProtKB-UniPathway"/>
</dbReference>
<evidence type="ECO:0000256" key="16">
    <source>
        <dbReference type="ARBA" id="ARBA00030592"/>
    </source>
</evidence>
<comment type="pathway">
    <text evidence="4">Cofactor biosynthesis; tetrahydrofolylpolyglutamate biosynthesis.</text>
</comment>
<evidence type="ECO:0000256" key="12">
    <source>
        <dbReference type="ARBA" id="ARBA00022840"/>
    </source>
</evidence>
<evidence type="ECO:0000256" key="3">
    <source>
        <dbReference type="ARBA" id="ARBA00004799"/>
    </source>
</evidence>
<dbReference type="PROSITE" id="PS01012">
    <property type="entry name" value="FOLYLPOLYGLU_SYNT_2"/>
    <property type="match status" value="1"/>
</dbReference>
<comment type="catalytic activity">
    <reaction evidence="20">
        <text>(6R)-5,10-methylenetetrahydrofolyl-(gamma-L-Glu)(n) + L-glutamate + ATP = (6R)-5,10-methylenetetrahydrofolyl-(gamma-L-Glu)(n+1) + ADP + phosphate + H(+)</text>
        <dbReference type="Rhea" id="RHEA:51912"/>
        <dbReference type="Rhea" id="RHEA-COMP:13257"/>
        <dbReference type="Rhea" id="RHEA-COMP:13258"/>
        <dbReference type="ChEBI" id="CHEBI:15378"/>
        <dbReference type="ChEBI" id="CHEBI:29985"/>
        <dbReference type="ChEBI" id="CHEBI:30616"/>
        <dbReference type="ChEBI" id="CHEBI:43474"/>
        <dbReference type="ChEBI" id="CHEBI:136572"/>
        <dbReference type="ChEBI" id="CHEBI:456216"/>
        <dbReference type="EC" id="6.3.2.17"/>
    </reaction>
</comment>
<comment type="catalytic activity">
    <reaction evidence="18">
        <text>(6S)-5,6,7,8-tetrahydrofolyl-(gamma-L-Glu)(n) + L-glutamate + ATP = (6S)-5,6,7,8-tetrahydrofolyl-(gamma-L-Glu)(n+1) + ADP + phosphate + H(+)</text>
        <dbReference type="Rhea" id="RHEA:10580"/>
        <dbReference type="Rhea" id="RHEA-COMP:14738"/>
        <dbReference type="Rhea" id="RHEA-COMP:14740"/>
        <dbReference type="ChEBI" id="CHEBI:15378"/>
        <dbReference type="ChEBI" id="CHEBI:29985"/>
        <dbReference type="ChEBI" id="CHEBI:30616"/>
        <dbReference type="ChEBI" id="CHEBI:43474"/>
        <dbReference type="ChEBI" id="CHEBI:141005"/>
        <dbReference type="ChEBI" id="CHEBI:456216"/>
        <dbReference type="EC" id="6.3.2.17"/>
    </reaction>
</comment>
<comment type="function">
    <text evidence="2">Functions in two distinct reactions of the de novo folate biosynthetic pathway. Catalyzes the addition of a glutamate residue to dihydropteroate (7,8-dihydropteroate or H2Pte) to form dihydrofolate (7,8-dihydrofolate monoglutamate or H2Pte-Glu). Also catalyzes successive additions of L-glutamate to tetrahydrofolate or 10-formyltetrahydrofolate or 5,10-methylenetetrahydrofolate, leading to folylpolyglutamate derivatives.</text>
</comment>
<feature type="domain" description="Mur ligase C-terminal" evidence="23">
    <location>
        <begin position="306"/>
        <end position="416"/>
    </location>
</feature>
<dbReference type="InterPro" id="IPR001645">
    <property type="entry name" value="Folylpolyglutamate_synth"/>
</dbReference>
<dbReference type="SUPFAM" id="SSF53623">
    <property type="entry name" value="MurD-like peptide ligases, catalytic domain"/>
    <property type="match status" value="1"/>
</dbReference>
<comment type="similarity">
    <text evidence="5 22">Belongs to the folylpolyglutamate synthase family.</text>
</comment>
<evidence type="ECO:0000313" key="25">
    <source>
        <dbReference type="Proteomes" id="UP000480684"/>
    </source>
</evidence>
<dbReference type="NCBIfam" id="TIGR01499">
    <property type="entry name" value="folC"/>
    <property type="match status" value="1"/>
</dbReference>
<evidence type="ECO:0000256" key="22">
    <source>
        <dbReference type="PIRNR" id="PIRNR001563"/>
    </source>
</evidence>
<evidence type="ECO:0000256" key="10">
    <source>
        <dbReference type="ARBA" id="ARBA00022723"/>
    </source>
</evidence>
<dbReference type="EMBL" id="JAAIYP010000038">
    <property type="protein sequence ID" value="NFV80863.1"/>
    <property type="molecule type" value="Genomic_DNA"/>
</dbReference>
<dbReference type="InterPro" id="IPR036615">
    <property type="entry name" value="Mur_ligase_C_dom_sf"/>
</dbReference>
<organism evidence="24 25">
    <name type="scientific">Magnetospirillum aberrantis SpK</name>
    <dbReference type="NCBI Taxonomy" id="908842"/>
    <lineage>
        <taxon>Bacteria</taxon>
        <taxon>Pseudomonadati</taxon>
        <taxon>Pseudomonadota</taxon>
        <taxon>Alphaproteobacteria</taxon>
        <taxon>Rhodospirillales</taxon>
        <taxon>Rhodospirillaceae</taxon>
        <taxon>Magnetospirillum</taxon>
    </lineage>
</organism>
<evidence type="ECO:0000256" key="20">
    <source>
        <dbReference type="ARBA" id="ARBA00049035"/>
    </source>
</evidence>
<keyword evidence="10" id="KW-0479">Metal-binding</keyword>
<evidence type="ECO:0000256" key="1">
    <source>
        <dbReference type="ARBA" id="ARBA00001946"/>
    </source>
</evidence>
<evidence type="ECO:0000256" key="17">
    <source>
        <dbReference type="ARBA" id="ARBA00032510"/>
    </source>
</evidence>
<dbReference type="GO" id="GO:0008841">
    <property type="term" value="F:dihydrofolate synthase activity"/>
    <property type="evidence" value="ECO:0007669"/>
    <property type="project" value="UniProtKB-EC"/>
</dbReference>
<dbReference type="UniPathway" id="UPA00077">
    <property type="reaction ID" value="UER00157"/>
</dbReference>
<evidence type="ECO:0000313" key="24">
    <source>
        <dbReference type="EMBL" id="NFV80863.1"/>
    </source>
</evidence>
<evidence type="ECO:0000256" key="14">
    <source>
        <dbReference type="ARBA" id="ARBA00022909"/>
    </source>
</evidence>
<keyword evidence="14" id="KW-0289">Folate biosynthesis</keyword>
<dbReference type="Gene3D" id="3.90.190.20">
    <property type="entry name" value="Mur ligase, C-terminal domain"/>
    <property type="match status" value="1"/>
</dbReference>
<proteinExistence type="inferred from homology"/>
<dbReference type="PANTHER" id="PTHR11136">
    <property type="entry name" value="FOLYLPOLYGLUTAMATE SYNTHASE-RELATED"/>
    <property type="match status" value="1"/>
</dbReference>
<protein>
    <recommendedName>
        <fullName evidence="8">Dihydrofolate synthase/folylpolyglutamate synthase</fullName>
        <ecNumber evidence="6">6.3.2.12</ecNumber>
        <ecNumber evidence="7">6.3.2.17</ecNumber>
    </recommendedName>
    <alternativeName>
        <fullName evidence="17">Folylpoly-gamma-glutamate synthetase-dihydrofolate synthetase</fullName>
    </alternativeName>
    <alternativeName>
        <fullName evidence="15">Folylpolyglutamate synthetase</fullName>
    </alternativeName>
    <alternativeName>
        <fullName evidence="16">Tetrahydrofolylpolyglutamate synthase</fullName>
    </alternativeName>
</protein>
<dbReference type="Proteomes" id="UP000480684">
    <property type="component" value="Unassembled WGS sequence"/>
</dbReference>
<keyword evidence="12 22" id="KW-0067">ATP-binding</keyword>
<sequence>MVMIDAILDRLTRLHPKVIDLSLDRVLALLDKLGRPQDHLPPVVHVAGTNGKGSTVATLRAIAEAAGMRVHVYTSPHLVRFAERIRVAGEIIADDALEALLQEVEQVNDGLPITFFEVTTAAAFLAFARTPADLVILETGLGGRLDASNVVTRPALTVITPVAMDHESFLGDTLTAIATEKAGILKPGVPCVLAAQPPEAQAAITARAAALGAALLREGPDFLGHKNADGSLSYGSLRLPPPALAGEFQYRNAGLALAAAHKLAAERVLPPLTPDILARGLRSIQWPARLQRLNQGPLVEMLPQDWELWLDGGHNPHAAAAIAAHAAGWTDRPLLAVFGMLNNKNVDGYFAPLAKHFAALRAVAIPGEINTLSAEDAAEGARRHGCVDSQPAPSVEAALRALAGHPGPARVLICGSLYLAGVVLADNS</sequence>